<protein>
    <submittedName>
        <fullName evidence="1">Uncharacterized protein</fullName>
    </submittedName>
</protein>
<sequence>MRLSVFIALLVATCVTHDVWGEVASTETSKEENDKPDAVKHVATPPATTTTSDDTEERGSMTTTLKGKLPKFGSKPDLNLDKLGGKLGKLGGNLDKLGGNLRGLGKNLGSVLKSANMDLKEYKQLVRKYSTAAKTHPSKWSYIKKFLKDAYGIALASLIIVGVGAMLWTYNGWHF</sequence>
<accession>A0ACC0VTM3</accession>
<proteinExistence type="predicted"/>
<organism evidence="1 2">
    <name type="scientific">Peronosclerospora sorghi</name>
    <dbReference type="NCBI Taxonomy" id="230839"/>
    <lineage>
        <taxon>Eukaryota</taxon>
        <taxon>Sar</taxon>
        <taxon>Stramenopiles</taxon>
        <taxon>Oomycota</taxon>
        <taxon>Peronosporomycetes</taxon>
        <taxon>Peronosporales</taxon>
        <taxon>Peronosporaceae</taxon>
        <taxon>Peronosclerospora</taxon>
    </lineage>
</organism>
<reference evidence="1 2" key="1">
    <citation type="journal article" date="2022" name="bioRxiv">
        <title>The genome of the oomycete Peronosclerospora sorghi, a cosmopolitan pathogen of maize and sorghum, is inflated with dispersed pseudogenes.</title>
        <authorList>
            <person name="Fletcher K."/>
            <person name="Martin F."/>
            <person name="Isakeit T."/>
            <person name="Cavanaugh K."/>
            <person name="Magill C."/>
            <person name="Michelmore R."/>
        </authorList>
    </citation>
    <scope>NUCLEOTIDE SEQUENCE [LARGE SCALE GENOMIC DNA]</scope>
    <source>
        <strain evidence="1">P6</strain>
    </source>
</reference>
<dbReference type="Proteomes" id="UP001163321">
    <property type="component" value="Chromosome 7"/>
</dbReference>
<comment type="caution">
    <text evidence="1">The sequence shown here is derived from an EMBL/GenBank/DDBJ whole genome shotgun (WGS) entry which is preliminary data.</text>
</comment>
<name>A0ACC0VTM3_9STRA</name>
<keyword evidence="2" id="KW-1185">Reference proteome</keyword>
<dbReference type="EMBL" id="CM047586">
    <property type="protein sequence ID" value="KAI9909320.1"/>
    <property type="molecule type" value="Genomic_DNA"/>
</dbReference>
<gene>
    <name evidence="1" type="ORF">PsorP6_014973</name>
</gene>
<evidence type="ECO:0000313" key="2">
    <source>
        <dbReference type="Proteomes" id="UP001163321"/>
    </source>
</evidence>
<evidence type="ECO:0000313" key="1">
    <source>
        <dbReference type="EMBL" id="KAI9909320.1"/>
    </source>
</evidence>